<keyword evidence="3" id="KW-1185">Reference proteome</keyword>
<feature type="region of interest" description="Disordered" evidence="1">
    <location>
        <begin position="201"/>
        <end position="220"/>
    </location>
</feature>
<evidence type="ECO:0000313" key="2">
    <source>
        <dbReference type="EMBL" id="CAG9809705.1"/>
    </source>
</evidence>
<gene>
    <name evidence="2" type="ORF">CHIRRI_LOCUS12525</name>
</gene>
<reference evidence="2" key="1">
    <citation type="submission" date="2022-01" db="EMBL/GenBank/DDBJ databases">
        <authorList>
            <person name="King R."/>
        </authorList>
    </citation>
    <scope>NUCLEOTIDE SEQUENCE</scope>
</reference>
<name>A0A9N9WX63_9DIPT</name>
<evidence type="ECO:0000313" key="3">
    <source>
        <dbReference type="Proteomes" id="UP001153620"/>
    </source>
</evidence>
<accession>A0A9N9WX63</accession>
<dbReference type="Proteomes" id="UP001153620">
    <property type="component" value="Chromosome 3"/>
</dbReference>
<sequence>MPLNQPSTSYQDEFTWPVNMPVKIFNTDYSCPQVIPKKIGFEATKEFASRNICTPKIEKKAEKSPQLVFINICEAKEVNFQNISCGSSQSGNKPQNKSFKLCSDNLNFNINARPKISVNPNCNMSQFSCEKRNSNSDLTILINHVNKTKNIVNCKCPKAKPLQNHQPRPKNTQVPRINHCNTQNQLPRTQVLSTQLPRTNHCNTQNQISKPKLKQAPDAKKHEIKVCPNYKELLEKKQPPANKLDVKMEPCEAFPEDHWNTTYQEQFGFVEY</sequence>
<evidence type="ECO:0000256" key="1">
    <source>
        <dbReference type="SAM" id="MobiDB-lite"/>
    </source>
</evidence>
<dbReference type="AlphaFoldDB" id="A0A9N9WX63"/>
<protein>
    <submittedName>
        <fullName evidence="2">Uncharacterized protein</fullName>
    </submittedName>
</protein>
<reference evidence="2" key="2">
    <citation type="submission" date="2022-10" db="EMBL/GenBank/DDBJ databases">
        <authorList>
            <consortium name="ENA_rothamsted_submissions"/>
            <consortium name="culmorum"/>
            <person name="King R."/>
        </authorList>
    </citation>
    <scope>NUCLEOTIDE SEQUENCE</scope>
</reference>
<proteinExistence type="predicted"/>
<dbReference type="EMBL" id="OU895879">
    <property type="protein sequence ID" value="CAG9809705.1"/>
    <property type="molecule type" value="Genomic_DNA"/>
</dbReference>
<organism evidence="2 3">
    <name type="scientific">Chironomus riparius</name>
    <dbReference type="NCBI Taxonomy" id="315576"/>
    <lineage>
        <taxon>Eukaryota</taxon>
        <taxon>Metazoa</taxon>
        <taxon>Ecdysozoa</taxon>
        <taxon>Arthropoda</taxon>
        <taxon>Hexapoda</taxon>
        <taxon>Insecta</taxon>
        <taxon>Pterygota</taxon>
        <taxon>Neoptera</taxon>
        <taxon>Endopterygota</taxon>
        <taxon>Diptera</taxon>
        <taxon>Nematocera</taxon>
        <taxon>Chironomoidea</taxon>
        <taxon>Chironomidae</taxon>
        <taxon>Chironominae</taxon>
        <taxon>Chironomus</taxon>
    </lineage>
</organism>